<dbReference type="PANTHER" id="PTHR18934">
    <property type="entry name" value="ATP-DEPENDENT RNA HELICASE"/>
    <property type="match status" value="1"/>
</dbReference>
<gene>
    <name evidence="11" type="ORF">GSBLH_T00004062001</name>
</gene>
<dbReference type="FunFam" id="3.40.50.300:FF:000007">
    <property type="entry name" value="Pre-mRNA-splicing factor ATP-dependent RNA helicase"/>
    <property type="match status" value="1"/>
</dbReference>
<feature type="domain" description="Helicase ATP-binding" evidence="9">
    <location>
        <begin position="61"/>
        <end position="228"/>
    </location>
</feature>
<keyword evidence="6" id="KW-0067">ATP-binding</keyword>
<feature type="domain" description="Helicase C-terminal" evidence="10">
    <location>
        <begin position="249"/>
        <end position="426"/>
    </location>
</feature>
<dbReference type="Pfam" id="PF07717">
    <property type="entry name" value="OB_NTP_bind"/>
    <property type="match status" value="1"/>
</dbReference>
<dbReference type="RefSeq" id="XP_012898357.1">
    <property type="nucleotide sequence ID" value="XM_013042903.1"/>
</dbReference>
<sequence length="718" mass="81466">MHRTQRPAIDLRALNRETNAVKIITQSKQNPLTGKPFSDNYYKILEGRKKLPVFEFLDTLEQAVDSNQVIIVEGETGSGKTTQIPQALTLHYLSKNPDSNKMICCTQPRRVAALTVAKRVSEEMDVEFGEEVGYTIRFEDYTSERTKLKYMTDGMLEREAMNDPLLSRYSIILLDEAHERTLATDIMMGLLKELLPKRPDLKLIVMSATLDAGRFQKYFNNAPLFSVPGRTFPVESFFTNEAQDNYVEAAKALVLKIHLNEAPGDILVFLTGEKEIMDTCRDLEEEAQNIPEDKGKLWVLPLFSSLPPQQQQLVFEPTPEGSRKVVIATNIAETSITINGVVYVIDPGFSKQNVYDPRTRISSLLVTPISKASARQRAGRAGRTRPGKCFHLYTEESFKTQLLEQTFPEIMRSDISSVILTMKKLGIENLVRFDFMDPPAPETMMRALENLNYLGALDDEGELTELGNEMAELPLDPQLSKALLSSKEYGCVPEMLTITAMLSIPPFFLRPKDEEEDADAVRSSFSHPDSDHIALLRVYDAYVQEEEKDREQWCKEHYINPRNIANAINVRNQLEGILSKLKIDVTNGNHFDDPSYATNIRKCLCAGFFMQVAHREKTGSYTTIKDNQEVDIHPSSEVINKPKWVIFHTVKMTSKNFIQTITAVEGEWLIDLAPKYYDMSNFPPGSAREELLAIIRRRQMGETAASRGGFLNPKRRRV</sequence>
<dbReference type="GO" id="GO:0005524">
    <property type="term" value="F:ATP binding"/>
    <property type="evidence" value="ECO:0007669"/>
    <property type="project" value="UniProtKB-KW"/>
</dbReference>
<dbReference type="FunFam" id="3.40.50.300:FF:001148">
    <property type="entry name" value="Pre-mRNA-splicing factor ATP-dependent RNA helicase DHX15/PRP43"/>
    <property type="match status" value="1"/>
</dbReference>
<dbReference type="FunFam" id="1.10.10.2130:FF:000001">
    <property type="entry name" value="Pre-mRNA-splicing factor ATP-dependent RNA helicase"/>
    <property type="match status" value="1"/>
</dbReference>
<dbReference type="EC" id="3.6.4.13" evidence="1"/>
<evidence type="ECO:0000256" key="1">
    <source>
        <dbReference type="ARBA" id="ARBA00012552"/>
    </source>
</evidence>
<dbReference type="Proteomes" id="UP000008312">
    <property type="component" value="Unassembled WGS sequence"/>
</dbReference>
<dbReference type="GO" id="GO:0003724">
    <property type="term" value="F:RNA helicase activity"/>
    <property type="evidence" value="ECO:0007669"/>
    <property type="project" value="UniProtKB-EC"/>
</dbReference>
<keyword evidence="3" id="KW-0547">Nucleotide-binding</keyword>
<evidence type="ECO:0000313" key="12">
    <source>
        <dbReference type="Proteomes" id="UP000008312"/>
    </source>
</evidence>
<dbReference type="InterPro" id="IPR001650">
    <property type="entry name" value="Helicase_C-like"/>
</dbReference>
<dbReference type="AlphaFoldDB" id="D8M8C0"/>
<dbReference type="Pfam" id="PF00271">
    <property type="entry name" value="Helicase_C"/>
    <property type="match status" value="1"/>
</dbReference>
<dbReference type="OMA" id="NDSANSH"/>
<keyword evidence="2" id="KW-0507">mRNA processing</keyword>
<dbReference type="InParanoid" id="D8M8C0"/>
<dbReference type="SMART" id="SM00490">
    <property type="entry name" value="HELICc"/>
    <property type="match status" value="1"/>
</dbReference>
<dbReference type="GO" id="GO:0006397">
    <property type="term" value="P:mRNA processing"/>
    <property type="evidence" value="ECO:0007669"/>
    <property type="project" value="UniProtKB-KW"/>
</dbReference>
<evidence type="ECO:0000259" key="10">
    <source>
        <dbReference type="PROSITE" id="PS51194"/>
    </source>
</evidence>
<evidence type="ECO:0000256" key="5">
    <source>
        <dbReference type="ARBA" id="ARBA00022806"/>
    </source>
</evidence>
<dbReference type="InterPro" id="IPR027417">
    <property type="entry name" value="P-loop_NTPase"/>
</dbReference>
<dbReference type="SMART" id="SM00847">
    <property type="entry name" value="HA2"/>
    <property type="match status" value="1"/>
</dbReference>
<comment type="catalytic activity">
    <reaction evidence="8">
        <text>ATP + H2O = ADP + phosphate + H(+)</text>
        <dbReference type="Rhea" id="RHEA:13065"/>
        <dbReference type="ChEBI" id="CHEBI:15377"/>
        <dbReference type="ChEBI" id="CHEBI:15378"/>
        <dbReference type="ChEBI" id="CHEBI:30616"/>
        <dbReference type="ChEBI" id="CHEBI:43474"/>
        <dbReference type="ChEBI" id="CHEBI:456216"/>
        <dbReference type="EC" id="3.6.4.13"/>
    </reaction>
</comment>
<dbReference type="GO" id="GO:0016787">
    <property type="term" value="F:hydrolase activity"/>
    <property type="evidence" value="ECO:0007669"/>
    <property type="project" value="UniProtKB-KW"/>
</dbReference>
<accession>D8M8C0</accession>
<dbReference type="Gene3D" id="3.40.50.300">
    <property type="entry name" value="P-loop containing nucleotide triphosphate hydrolases"/>
    <property type="match status" value="2"/>
</dbReference>
<dbReference type="Pfam" id="PF00270">
    <property type="entry name" value="DEAD"/>
    <property type="match status" value="1"/>
</dbReference>
<evidence type="ECO:0000256" key="4">
    <source>
        <dbReference type="ARBA" id="ARBA00022801"/>
    </source>
</evidence>
<keyword evidence="12" id="KW-1185">Reference proteome</keyword>
<dbReference type="GO" id="GO:0008380">
    <property type="term" value="P:RNA splicing"/>
    <property type="evidence" value="ECO:0007669"/>
    <property type="project" value="UniProtKB-KW"/>
</dbReference>
<dbReference type="CDD" id="cd18791">
    <property type="entry name" value="SF2_C_RHA"/>
    <property type="match status" value="1"/>
</dbReference>
<organism evidence="11">
    <name type="scientific">Blastocystis hominis</name>
    <dbReference type="NCBI Taxonomy" id="12968"/>
    <lineage>
        <taxon>Eukaryota</taxon>
        <taxon>Sar</taxon>
        <taxon>Stramenopiles</taxon>
        <taxon>Bigyra</taxon>
        <taxon>Opalozoa</taxon>
        <taxon>Opalinata</taxon>
        <taxon>Blastocystidae</taxon>
        <taxon>Blastocystis</taxon>
    </lineage>
</organism>
<proteinExistence type="predicted"/>
<evidence type="ECO:0000256" key="7">
    <source>
        <dbReference type="ARBA" id="ARBA00023187"/>
    </source>
</evidence>
<dbReference type="GO" id="GO:0003723">
    <property type="term" value="F:RNA binding"/>
    <property type="evidence" value="ECO:0007669"/>
    <property type="project" value="TreeGrafter"/>
</dbReference>
<keyword evidence="7" id="KW-0508">mRNA splicing</keyword>
<name>D8M8C0_BLAHO</name>
<dbReference type="FunCoup" id="D8M8C0">
    <property type="interactions" value="666"/>
</dbReference>
<dbReference type="GeneID" id="24921107"/>
<evidence type="ECO:0000256" key="8">
    <source>
        <dbReference type="ARBA" id="ARBA00047984"/>
    </source>
</evidence>
<dbReference type="PROSITE" id="PS51194">
    <property type="entry name" value="HELICASE_CTER"/>
    <property type="match status" value="1"/>
</dbReference>
<dbReference type="EMBL" id="FN668683">
    <property type="protein sequence ID" value="CBK24309.2"/>
    <property type="molecule type" value="Genomic_DNA"/>
</dbReference>
<dbReference type="Pfam" id="PF04408">
    <property type="entry name" value="WHD_HA2"/>
    <property type="match status" value="1"/>
</dbReference>
<dbReference type="FunFam" id="1.20.120.1080:FF:000003">
    <property type="entry name" value="Pre-mRNA-splicing factor ATP-dependent RNA helicase PRP43"/>
    <property type="match status" value="1"/>
</dbReference>
<dbReference type="SUPFAM" id="SSF52540">
    <property type="entry name" value="P-loop containing nucleoside triphosphate hydrolases"/>
    <property type="match status" value="1"/>
</dbReference>
<dbReference type="InterPro" id="IPR011545">
    <property type="entry name" value="DEAD/DEAH_box_helicase_dom"/>
</dbReference>
<dbReference type="InterPro" id="IPR014001">
    <property type="entry name" value="Helicase_ATP-bd"/>
</dbReference>
<dbReference type="InterPro" id="IPR007502">
    <property type="entry name" value="Helicase-assoc_dom"/>
</dbReference>
<dbReference type="Gene3D" id="1.20.120.1080">
    <property type="match status" value="1"/>
</dbReference>
<dbReference type="InterPro" id="IPR002464">
    <property type="entry name" value="DNA/RNA_helicase_DEAH_CS"/>
</dbReference>
<dbReference type="InterPro" id="IPR048333">
    <property type="entry name" value="HA2_WH"/>
</dbReference>
<evidence type="ECO:0000256" key="3">
    <source>
        <dbReference type="ARBA" id="ARBA00022741"/>
    </source>
</evidence>
<keyword evidence="5" id="KW-0347">Helicase</keyword>
<keyword evidence="4" id="KW-0378">Hydrolase</keyword>
<evidence type="ECO:0000256" key="6">
    <source>
        <dbReference type="ARBA" id="ARBA00022840"/>
    </source>
</evidence>
<evidence type="ECO:0000259" key="9">
    <source>
        <dbReference type="PROSITE" id="PS51192"/>
    </source>
</evidence>
<evidence type="ECO:0000256" key="2">
    <source>
        <dbReference type="ARBA" id="ARBA00022664"/>
    </source>
</evidence>
<dbReference type="PROSITE" id="PS51192">
    <property type="entry name" value="HELICASE_ATP_BIND_1"/>
    <property type="match status" value="1"/>
</dbReference>
<dbReference type="PROSITE" id="PS00690">
    <property type="entry name" value="DEAH_ATP_HELICASE"/>
    <property type="match status" value="1"/>
</dbReference>
<dbReference type="Pfam" id="PF21010">
    <property type="entry name" value="HA2_C"/>
    <property type="match status" value="1"/>
</dbReference>
<reference evidence="11" key="1">
    <citation type="submission" date="2010-02" db="EMBL/GenBank/DDBJ databases">
        <title>Sequencing and annotation of the Blastocystis hominis genome.</title>
        <authorList>
            <person name="Wincker P."/>
        </authorList>
    </citation>
    <scope>NUCLEOTIDE SEQUENCE</scope>
    <source>
        <strain evidence="11">Singapore isolate B</strain>
    </source>
</reference>
<evidence type="ECO:0000313" key="11">
    <source>
        <dbReference type="EMBL" id="CBK24309.2"/>
    </source>
</evidence>
<dbReference type="InterPro" id="IPR011709">
    <property type="entry name" value="DEAD-box_helicase_OB_fold"/>
</dbReference>
<dbReference type="PANTHER" id="PTHR18934:SF109">
    <property type="entry name" value="ATP-DEPENDENT RNA HELICASE DHX15 HOMOLOG"/>
    <property type="match status" value="1"/>
</dbReference>
<dbReference type="OrthoDB" id="10253254at2759"/>
<dbReference type="SMART" id="SM00487">
    <property type="entry name" value="DEXDc"/>
    <property type="match status" value="1"/>
</dbReference>
<protein>
    <recommendedName>
        <fullName evidence="1">RNA helicase</fullName>
        <ecNumber evidence="1">3.6.4.13</ecNumber>
    </recommendedName>
</protein>